<evidence type="ECO:0000256" key="2">
    <source>
        <dbReference type="SAM" id="SignalP"/>
    </source>
</evidence>
<dbReference type="Proteomes" id="UP001501011">
    <property type="component" value="Unassembled WGS sequence"/>
</dbReference>
<comment type="caution">
    <text evidence="3">The sequence shown here is derived from an EMBL/GenBank/DDBJ whole genome shotgun (WGS) entry which is preliminary data.</text>
</comment>
<dbReference type="PROSITE" id="PS51257">
    <property type="entry name" value="PROKAR_LIPOPROTEIN"/>
    <property type="match status" value="1"/>
</dbReference>
<feature type="signal peptide" evidence="2">
    <location>
        <begin position="1"/>
        <end position="20"/>
    </location>
</feature>
<keyword evidence="4" id="KW-1185">Reference proteome</keyword>
<keyword evidence="1" id="KW-0175">Coiled coil</keyword>
<evidence type="ECO:0000313" key="3">
    <source>
        <dbReference type="EMBL" id="GAA4356784.1"/>
    </source>
</evidence>
<name>A0ABP8IDW8_9GAMM</name>
<evidence type="ECO:0000256" key="1">
    <source>
        <dbReference type="SAM" id="Coils"/>
    </source>
</evidence>
<dbReference type="InterPro" id="IPR023614">
    <property type="entry name" value="Porin_dom_sf"/>
</dbReference>
<protein>
    <submittedName>
        <fullName evidence="3">FlxA-like family protein</fullName>
    </submittedName>
</protein>
<dbReference type="EMBL" id="BAABFV010000001">
    <property type="protein sequence ID" value="GAA4356784.1"/>
    <property type="molecule type" value="Genomic_DNA"/>
</dbReference>
<dbReference type="Gene3D" id="2.40.160.10">
    <property type="entry name" value="Porin"/>
    <property type="match status" value="1"/>
</dbReference>
<proteinExistence type="predicted"/>
<reference evidence="4" key="1">
    <citation type="journal article" date="2019" name="Int. J. Syst. Evol. Microbiol.">
        <title>The Global Catalogue of Microorganisms (GCM) 10K type strain sequencing project: providing services to taxonomists for standard genome sequencing and annotation.</title>
        <authorList>
            <consortium name="The Broad Institute Genomics Platform"/>
            <consortium name="The Broad Institute Genome Sequencing Center for Infectious Disease"/>
            <person name="Wu L."/>
            <person name="Ma J."/>
        </authorList>
    </citation>
    <scope>NUCLEOTIDE SEQUENCE [LARGE SCALE GENOMIC DNA]</scope>
    <source>
        <strain evidence="4">JCM 17728</strain>
    </source>
</reference>
<accession>A0ABP8IDW8</accession>
<gene>
    <name evidence="3" type="ORF">GCM10023151_05060</name>
</gene>
<evidence type="ECO:0000313" key="4">
    <source>
        <dbReference type="Proteomes" id="UP001501011"/>
    </source>
</evidence>
<organism evidence="3 4">
    <name type="scientific">Kangiella marina</name>
    <dbReference type="NCBI Taxonomy" id="1079178"/>
    <lineage>
        <taxon>Bacteria</taxon>
        <taxon>Pseudomonadati</taxon>
        <taxon>Pseudomonadota</taxon>
        <taxon>Gammaproteobacteria</taxon>
        <taxon>Kangiellales</taxon>
        <taxon>Kangiellaceae</taxon>
        <taxon>Kangiella</taxon>
    </lineage>
</organism>
<feature type="chain" id="PRO_5046535236" evidence="2">
    <location>
        <begin position="21"/>
        <end position="388"/>
    </location>
</feature>
<feature type="coiled-coil region" evidence="1">
    <location>
        <begin position="25"/>
        <end position="59"/>
    </location>
</feature>
<keyword evidence="2" id="KW-0732">Signal</keyword>
<sequence>MKFKLALVSAALMSCITANAAEPTNEELRQLIDAQQKEINELKESVKKADKKAEASVEAAEKSMNNSASSKLSFGGYGELHYNNIEDKESIDFHRFVTFMGYQFTDSIRFFSELELEHSLSGDGKPGEVELEQAYVEIDVTDATSIKSGLFLVPVGILNETHEPPTFYGVERNPIEKNIIPTTWWEAGAGVTSKLAEGLTADFAIHSGLEVPNDAGVYDFSIRSGRQKVAKANADSFAYTARIKYTAIPGLELAASVQHQTDLTQGVLNADANLYTAHAIYNVDGFGIRALYAGWDIDSAEAEMNGQDKQDGFFVEPSYRFNDEFGIFARYSVWDNAAGNSSINTEMKQSNVGFNYWPHENVVFKFDLENRSGAQDGNGFNLGVGYQF</sequence>
<dbReference type="SUPFAM" id="SSF56935">
    <property type="entry name" value="Porins"/>
    <property type="match status" value="1"/>
</dbReference>